<evidence type="ECO:0000313" key="1">
    <source>
        <dbReference type="EMBL" id="EFC41468.1"/>
    </source>
</evidence>
<dbReference type="Proteomes" id="UP000006671">
    <property type="component" value="Unassembled WGS sequence"/>
</dbReference>
<dbReference type="PANTHER" id="PTHR31859:SF1">
    <property type="entry name" value="TETRATRICOPEPTIDE REPEAT PROTEIN 39C"/>
    <property type="match status" value="1"/>
</dbReference>
<protein>
    <submittedName>
        <fullName evidence="1">Predicted protein</fullName>
    </submittedName>
</protein>
<dbReference type="FunCoup" id="D2VNT2">
    <property type="interactions" value="57"/>
</dbReference>
<dbReference type="InterPro" id="IPR011990">
    <property type="entry name" value="TPR-like_helical_dom_sf"/>
</dbReference>
<reference evidence="1 2" key="1">
    <citation type="journal article" date="2010" name="Cell">
        <title>The genome of Naegleria gruberi illuminates early eukaryotic versatility.</title>
        <authorList>
            <person name="Fritz-Laylin L.K."/>
            <person name="Prochnik S.E."/>
            <person name="Ginger M.L."/>
            <person name="Dacks J.B."/>
            <person name="Carpenter M.L."/>
            <person name="Field M.C."/>
            <person name="Kuo A."/>
            <person name="Paredez A."/>
            <person name="Chapman J."/>
            <person name="Pham J."/>
            <person name="Shu S."/>
            <person name="Neupane R."/>
            <person name="Cipriano M."/>
            <person name="Mancuso J."/>
            <person name="Tu H."/>
            <person name="Salamov A."/>
            <person name="Lindquist E."/>
            <person name="Shapiro H."/>
            <person name="Lucas S."/>
            <person name="Grigoriev I.V."/>
            <person name="Cande W.Z."/>
            <person name="Fulton C."/>
            <person name="Rokhsar D.S."/>
            <person name="Dawson S.C."/>
        </authorList>
    </citation>
    <scope>NUCLEOTIDE SEQUENCE [LARGE SCALE GENOMIC DNA]</scope>
    <source>
        <strain evidence="1 2">NEG-M</strain>
    </source>
</reference>
<dbReference type="SUPFAM" id="SSF48452">
    <property type="entry name" value="TPR-like"/>
    <property type="match status" value="1"/>
</dbReference>
<dbReference type="AlphaFoldDB" id="D2VNT2"/>
<dbReference type="eggNOG" id="KOG3783">
    <property type="taxonomic scope" value="Eukaryota"/>
</dbReference>
<evidence type="ECO:0000313" key="2">
    <source>
        <dbReference type="Proteomes" id="UP000006671"/>
    </source>
</evidence>
<dbReference type="EMBL" id="GG738885">
    <property type="protein sequence ID" value="EFC41468.1"/>
    <property type="molecule type" value="Genomic_DNA"/>
</dbReference>
<dbReference type="InterPro" id="IPR019412">
    <property type="entry name" value="IML2/TPR_39"/>
</dbReference>
<proteinExistence type="predicted"/>
<sequence length="554" mass="63691">MKAAFSSGISGETNQREVAFEQIVAAENSLKKVHRQDDILKMIHDIKQYNKELYDMPSTSSNSELDVAVDFFDSADKSHPNYCLLDEMTEEQQLSNFELDLKLVDAEAHLIRGLLQFMDGSYLRGFYNFRNSYLKFKEVYHKIETLKDEPKTSSKFVHSDVIFPSYFGMGVFNFLISVLPPTLASILSVLGFDADRELGLKLMTQAQEYGGRGLGNASFMLCINYLFVPRALQDRQVNLNLVKPILDKIYKQYPKGGFFKWVLSHYELKIGDLTNSVIHIKEAVSLLKEAMGTSPNNYLFETGFTLVVAMQFEEAQEILYELINKEHANDSKGNAALILAVCKLKCGDIKGANEIIDNLSKYVPKQSKFSNEKIETLKYAKNEEERHLILYLSFFQLMYLRRDLANLKPEHAKPLYELFQKTCLSKTIDEKSKVYPDIQACLSVIRAQFTKILDDAEKSLPEFQNAIAFENKIKIEKQWIAFSYYELAESLYLTKYKKCDDSVSKDDKLKLLHDAKHNLEKCNKISGYSFEEVLHTRAKLALKQVEDDIKHLKH</sequence>
<dbReference type="Pfam" id="PF10300">
    <property type="entry name" value="Iml2-TPR_39"/>
    <property type="match status" value="1"/>
</dbReference>
<dbReference type="PANTHER" id="PTHR31859">
    <property type="entry name" value="TETRATRICOPEPTIDE REPEAT PROTEIN 39 FAMILY MEMBER"/>
    <property type="match status" value="1"/>
</dbReference>
<dbReference type="GeneID" id="8850775"/>
<dbReference type="RefSeq" id="XP_002674212.1">
    <property type="nucleotide sequence ID" value="XM_002674166.1"/>
</dbReference>
<dbReference type="InParanoid" id="D2VNT2"/>
<accession>D2VNT2</accession>
<keyword evidence="2" id="KW-1185">Reference proteome</keyword>
<name>D2VNT2_NAEGR</name>
<dbReference type="OrthoDB" id="10252697at2759"/>
<organism evidence="2">
    <name type="scientific">Naegleria gruberi</name>
    <name type="common">Amoeba</name>
    <dbReference type="NCBI Taxonomy" id="5762"/>
    <lineage>
        <taxon>Eukaryota</taxon>
        <taxon>Discoba</taxon>
        <taxon>Heterolobosea</taxon>
        <taxon>Tetramitia</taxon>
        <taxon>Eutetramitia</taxon>
        <taxon>Vahlkampfiidae</taxon>
        <taxon>Naegleria</taxon>
    </lineage>
</organism>
<dbReference type="OMA" id="CIFTQNE"/>
<gene>
    <name evidence="1" type="ORF">NAEGRDRAFT_70609</name>
</gene>
<dbReference type="KEGG" id="ngr:NAEGRDRAFT_70609"/>
<dbReference type="VEuPathDB" id="AmoebaDB:NAEGRDRAFT_70609"/>